<evidence type="ECO:0000313" key="4">
    <source>
        <dbReference type="Proteomes" id="UP000186785"/>
    </source>
</evidence>
<evidence type="ECO:0000256" key="1">
    <source>
        <dbReference type="SAM" id="SignalP"/>
    </source>
</evidence>
<dbReference type="PROSITE" id="PS51257">
    <property type="entry name" value="PROKAR_LIPOPROTEIN"/>
    <property type="match status" value="1"/>
</dbReference>
<dbReference type="GO" id="GO:0043190">
    <property type="term" value="C:ATP-binding cassette (ABC) transporter complex"/>
    <property type="evidence" value="ECO:0007669"/>
    <property type="project" value="InterPro"/>
</dbReference>
<keyword evidence="4" id="KW-1185">Reference proteome</keyword>
<evidence type="ECO:0000259" key="2">
    <source>
        <dbReference type="Pfam" id="PF00496"/>
    </source>
</evidence>
<dbReference type="PANTHER" id="PTHR30290">
    <property type="entry name" value="PERIPLASMIC BINDING COMPONENT OF ABC TRANSPORTER"/>
    <property type="match status" value="1"/>
</dbReference>
<feature type="domain" description="Solute-binding protein family 5" evidence="2">
    <location>
        <begin position="89"/>
        <end position="455"/>
    </location>
</feature>
<dbReference type="Gene3D" id="3.10.105.10">
    <property type="entry name" value="Dipeptide-binding Protein, Domain 3"/>
    <property type="match status" value="1"/>
</dbReference>
<dbReference type="RefSeq" id="WP_073709363.1">
    <property type="nucleotide sequence ID" value="NZ_MQSU01000003.1"/>
</dbReference>
<feature type="chain" id="PRO_5039595697" description="Solute-binding protein family 5 domain-containing protein" evidence="1">
    <location>
        <begin position="31"/>
        <end position="534"/>
    </location>
</feature>
<dbReference type="AlphaFoldDB" id="A0A1Q5PLR4"/>
<dbReference type="Gene3D" id="3.40.190.10">
    <property type="entry name" value="Periplasmic binding protein-like II"/>
    <property type="match status" value="1"/>
</dbReference>
<protein>
    <recommendedName>
        <fullName evidence="2">Solute-binding protein family 5 domain-containing protein</fullName>
    </recommendedName>
</protein>
<dbReference type="GO" id="GO:0015833">
    <property type="term" value="P:peptide transport"/>
    <property type="evidence" value="ECO:0007669"/>
    <property type="project" value="TreeGrafter"/>
</dbReference>
<dbReference type="PANTHER" id="PTHR30290:SF83">
    <property type="entry name" value="ABC TRANSPORTER SUBSTRATE-BINDING PROTEIN"/>
    <property type="match status" value="1"/>
</dbReference>
<dbReference type="EMBL" id="MQSV01000003">
    <property type="protein sequence ID" value="OKL48005.1"/>
    <property type="molecule type" value="Genomic_DNA"/>
</dbReference>
<dbReference type="STRING" id="1921764.BSR28_05520"/>
<dbReference type="GO" id="GO:1904680">
    <property type="term" value="F:peptide transmembrane transporter activity"/>
    <property type="evidence" value="ECO:0007669"/>
    <property type="project" value="TreeGrafter"/>
</dbReference>
<dbReference type="Pfam" id="PF00496">
    <property type="entry name" value="SBP_bac_5"/>
    <property type="match status" value="1"/>
</dbReference>
<dbReference type="InterPro" id="IPR039424">
    <property type="entry name" value="SBP_5"/>
</dbReference>
<evidence type="ECO:0000313" key="3">
    <source>
        <dbReference type="EMBL" id="OKL48005.1"/>
    </source>
</evidence>
<dbReference type="GO" id="GO:0042597">
    <property type="term" value="C:periplasmic space"/>
    <property type="evidence" value="ECO:0007669"/>
    <property type="project" value="UniProtKB-ARBA"/>
</dbReference>
<gene>
    <name evidence="3" type="ORF">BSR29_05880</name>
</gene>
<dbReference type="SUPFAM" id="SSF53850">
    <property type="entry name" value="Periplasmic binding protein-like II"/>
    <property type="match status" value="1"/>
</dbReference>
<dbReference type="InterPro" id="IPR030678">
    <property type="entry name" value="Peptide/Ni-bd"/>
</dbReference>
<sequence length="534" mass="58300">MNLNNRAVIIGATLVLGSSLLAGCSSSKQASNAEVAAPGDAGKVVSFDGCEPQTKFLPGLVNETCGVNVMEMFAGRLMAYDKEGKAFNELAESITTDDNQHWTIKVKPGKKFSDGTPINADSFVNAWNLVVREQQEQAFFFEDIAGYELGKDLAGLKKVDDLTFTVELAQPESDWTQRLGYIAYSPLPEVAFKDLEAFGEKPVSSGPYVLTEWEHRKSIKLKVNDQYDGPRKAKNGGLEDKMYTSPETAYNDLLAGNLDVLSNIPDSALKTFKDDLNGRGISKSLAGVVSIGIPMNAPHFQGEEGRLRRAAISMAIDRPEVIKAIFNNTKQPAEDFTSPAVDGWKSGLKGSEVLQFNPEKAKELWAQAEAISKFEGPFKFAYNTAGGHQAWVDAVCNQIKNNLGIPAEGDAYPDFKSVQEKIANGEMKTAFRANWTADYPSQYNFLGPVYASKAESNRVGYANEKFDQLLKEGLVAKDAAGSAAKYAEAQELLLADLPAIPLWYGSINAGYSDQVQNVTYGWDDVPKLYDVVKP</sequence>
<reference evidence="3 4" key="1">
    <citation type="submission" date="2016-11" db="EMBL/GenBank/DDBJ databases">
        <title>Actinomyces gypaetusis sp. nov. isolated from the vulture Gypaetus barbatus in Qinghai Tibet Plateau China.</title>
        <authorList>
            <person name="Meng X."/>
        </authorList>
    </citation>
    <scope>NUCLEOTIDE SEQUENCE [LARGE SCALE GENOMIC DNA]</scope>
    <source>
        <strain evidence="3 4">VUL4_2</strain>
    </source>
</reference>
<dbReference type="CDD" id="cd00995">
    <property type="entry name" value="PBP2_NikA_DppA_OppA_like"/>
    <property type="match status" value="1"/>
</dbReference>
<dbReference type="Proteomes" id="UP000186785">
    <property type="component" value="Unassembled WGS sequence"/>
</dbReference>
<dbReference type="PIRSF" id="PIRSF002741">
    <property type="entry name" value="MppA"/>
    <property type="match status" value="1"/>
</dbReference>
<dbReference type="Gene3D" id="3.90.76.10">
    <property type="entry name" value="Dipeptide-binding Protein, Domain 1"/>
    <property type="match status" value="1"/>
</dbReference>
<comment type="caution">
    <text evidence="3">The sequence shown here is derived from an EMBL/GenBank/DDBJ whole genome shotgun (WGS) entry which is preliminary data.</text>
</comment>
<proteinExistence type="predicted"/>
<accession>A0A1Q5PLR4</accession>
<feature type="signal peptide" evidence="1">
    <location>
        <begin position="1"/>
        <end position="30"/>
    </location>
</feature>
<organism evidence="3 4">
    <name type="scientific">Boudabousia liubingyangii</name>
    <dbReference type="NCBI Taxonomy" id="1921764"/>
    <lineage>
        <taxon>Bacteria</taxon>
        <taxon>Bacillati</taxon>
        <taxon>Actinomycetota</taxon>
        <taxon>Actinomycetes</taxon>
        <taxon>Actinomycetales</taxon>
        <taxon>Actinomycetaceae</taxon>
        <taxon>Boudabousia</taxon>
    </lineage>
</organism>
<name>A0A1Q5PLR4_9ACTO</name>
<keyword evidence="1" id="KW-0732">Signal</keyword>
<dbReference type="OrthoDB" id="9046151at2"/>
<dbReference type="InterPro" id="IPR000914">
    <property type="entry name" value="SBP_5_dom"/>
</dbReference>